<dbReference type="CDD" id="cd20175">
    <property type="entry name" value="ThyX"/>
    <property type="match status" value="1"/>
</dbReference>
<keyword evidence="2" id="KW-0808">Transferase</keyword>
<dbReference type="InterPro" id="IPR003669">
    <property type="entry name" value="Thymidylate_synthase_ThyX"/>
</dbReference>
<protein>
    <recommendedName>
        <fullName evidence="1">FAD-dependent thymidylate synthase</fullName>
        <ecNumber evidence="1">2.1.1.148</ecNumber>
    </recommendedName>
</protein>
<dbReference type="InterPro" id="IPR036098">
    <property type="entry name" value="Thymidylate_synthase_ThyX_sf"/>
</dbReference>
<dbReference type="GO" id="GO:0050797">
    <property type="term" value="F:thymidylate synthase (FAD) activity"/>
    <property type="evidence" value="ECO:0007669"/>
    <property type="project" value="UniProtKB-EC"/>
</dbReference>
<accession>A0ABY6HPC4</accession>
<dbReference type="PANTHER" id="PTHR34934:SF1">
    <property type="entry name" value="FLAVIN-DEPENDENT THYMIDYLATE SYNTHASE"/>
    <property type="match status" value="1"/>
</dbReference>
<reference evidence="2" key="1">
    <citation type="submission" date="2022-09" db="EMBL/GenBank/DDBJ databases">
        <title>Actin cytoskeleton and complex cell architecture in an #Asgard archaeon.</title>
        <authorList>
            <person name="Ponce Toledo R.I."/>
            <person name="Schleper C."/>
            <person name="Rodrigues Oliveira T."/>
            <person name="Wollweber F."/>
            <person name="Xu J."/>
            <person name="Rittmann S."/>
            <person name="Klingl A."/>
            <person name="Pilhofer M."/>
        </authorList>
    </citation>
    <scope>NUCLEOTIDE SEQUENCE</scope>
    <source>
        <strain evidence="2">B-35</strain>
    </source>
</reference>
<proteinExistence type="predicted"/>
<dbReference type="PANTHER" id="PTHR34934">
    <property type="entry name" value="FLAVIN-DEPENDENT THYMIDYLATE SYNTHASE"/>
    <property type="match status" value="1"/>
</dbReference>
<keyword evidence="3" id="KW-1185">Reference proteome</keyword>
<name>A0ABY6HPC4_9ARCH</name>
<evidence type="ECO:0000256" key="1">
    <source>
        <dbReference type="NCBIfam" id="TIGR02170"/>
    </source>
</evidence>
<dbReference type="Pfam" id="PF02511">
    <property type="entry name" value="Thy1"/>
    <property type="match status" value="1"/>
</dbReference>
<dbReference type="PROSITE" id="PS51331">
    <property type="entry name" value="THYX"/>
    <property type="match status" value="1"/>
</dbReference>
<evidence type="ECO:0000313" key="3">
    <source>
        <dbReference type="Proteomes" id="UP001208689"/>
    </source>
</evidence>
<dbReference type="NCBIfam" id="TIGR02170">
    <property type="entry name" value="thyX"/>
    <property type="match status" value="1"/>
</dbReference>
<sequence length="218" mass="25646">MVIVIEPYFERLQITESDWDKEVIFQRIELAARTCYKSEDLIQLGSGERLVRGLVSRGHWAMIEFGGMFTVRFFCDRGFSHEIVRHRMCSFAQESTRYCDYTKGKFGKEITVIAPPGHLKHSQAYQDWLDGMKRAETAYIALRDQKFKPQIARANLPISIKTEICVATNLREWFHIFELRCAPTAHPSMRQLMIPLLDEFHEVIPFIFDTLWEKYCKK</sequence>
<dbReference type="SUPFAM" id="SSF69796">
    <property type="entry name" value="Thymidylate synthase-complementing protein Thy1"/>
    <property type="match status" value="1"/>
</dbReference>
<keyword evidence="2" id="KW-0489">Methyltransferase</keyword>
<evidence type="ECO:0000313" key="2">
    <source>
        <dbReference type="EMBL" id="UYP45373.1"/>
    </source>
</evidence>
<dbReference type="GO" id="GO:0032259">
    <property type="term" value="P:methylation"/>
    <property type="evidence" value="ECO:0007669"/>
    <property type="project" value="UniProtKB-KW"/>
</dbReference>
<organism evidence="2 3">
    <name type="scientific">Candidatus Lokiarchaeum ossiferum</name>
    <dbReference type="NCBI Taxonomy" id="2951803"/>
    <lineage>
        <taxon>Archaea</taxon>
        <taxon>Promethearchaeati</taxon>
        <taxon>Promethearchaeota</taxon>
        <taxon>Promethearchaeia</taxon>
        <taxon>Promethearchaeales</taxon>
        <taxon>Promethearchaeaceae</taxon>
        <taxon>Candidatus Lokiarchaeum</taxon>
    </lineage>
</organism>
<dbReference type="Gene3D" id="3.30.1360.170">
    <property type="match status" value="1"/>
</dbReference>
<gene>
    <name evidence="2" type="ORF">NEF87_001658</name>
</gene>
<dbReference type="EMBL" id="CP104013">
    <property type="protein sequence ID" value="UYP45373.1"/>
    <property type="molecule type" value="Genomic_DNA"/>
</dbReference>
<dbReference type="Proteomes" id="UP001208689">
    <property type="component" value="Chromosome"/>
</dbReference>
<dbReference type="EC" id="2.1.1.148" evidence="1"/>